<evidence type="ECO:0000313" key="1">
    <source>
        <dbReference type="EMBL" id="SBQ48820.1"/>
    </source>
</evidence>
<feature type="non-terminal residue" evidence="1">
    <location>
        <position position="121"/>
    </location>
</feature>
<name>A0A1A8ENS9_9TELE</name>
<proteinExistence type="predicted"/>
<accession>A0A1A8ENS9</accession>
<dbReference type="EMBL" id="HAEB01002293">
    <property type="protein sequence ID" value="SBQ48820.1"/>
    <property type="molecule type" value="Transcribed_RNA"/>
</dbReference>
<reference evidence="1" key="2">
    <citation type="submission" date="2016-06" db="EMBL/GenBank/DDBJ databases">
        <title>The genome of a short-lived fish provides insights into sex chromosome evolution and the genetic control of aging.</title>
        <authorList>
            <person name="Reichwald K."/>
            <person name="Felder M."/>
            <person name="Petzold A."/>
            <person name="Koch P."/>
            <person name="Groth M."/>
            <person name="Platzer M."/>
        </authorList>
    </citation>
    <scope>NUCLEOTIDE SEQUENCE</scope>
    <source>
        <tissue evidence="1">Brain</tissue>
    </source>
</reference>
<reference evidence="1" key="1">
    <citation type="submission" date="2016-05" db="EMBL/GenBank/DDBJ databases">
        <authorList>
            <person name="Lavstsen T."/>
            <person name="Jespersen J.S."/>
        </authorList>
    </citation>
    <scope>NUCLEOTIDE SEQUENCE</scope>
    <source>
        <tissue evidence="1">Brain</tissue>
    </source>
</reference>
<dbReference type="AlphaFoldDB" id="A0A1A8ENS9"/>
<sequence length="121" mass="13810">RYSGKTTSQKTADVLLSCSIESILCYCFCVWFSSCTSAQRKSLQRIVETAQQIIGCRLSSLDELHNFRCLSRGESTLKDPSHPVHDLFQLLPSGKRYRSIKTRTKRLHSSFYPVAIRALNH</sequence>
<protein>
    <submittedName>
        <fullName evidence="1">Uncharacterized protein</fullName>
    </submittedName>
</protein>
<organism evidence="1">
    <name type="scientific">Nothobranchius korthausae</name>
    <dbReference type="NCBI Taxonomy" id="1143690"/>
    <lineage>
        <taxon>Eukaryota</taxon>
        <taxon>Metazoa</taxon>
        <taxon>Chordata</taxon>
        <taxon>Craniata</taxon>
        <taxon>Vertebrata</taxon>
        <taxon>Euteleostomi</taxon>
        <taxon>Actinopterygii</taxon>
        <taxon>Neopterygii</taxon>
        <taxon>Teleostei</taxon>
        <taxon>Neoteleostei</taxon>
        <taxon>Acanthomorphata</taxon>
        <taxon>Ovalentaria</taxon>
        <taxon>Atherinomorphae</taxon>
        <taxon>Cyprinodontiformes</taxon>
        <taxon>Nothobranchiidae</taxon>
        <taxon>Nothobranchius</taxon>
    </lineage>
</organism>
<gene>
    <name evidence="1" type="primary">Nfu_g_1_024188</name>
</gene>
<feature type="non-terminal residue" evidence="1">
    <location>
        <position position="1"/>
    </location>
</feature>